<dbReference type="Proteomes" id="UP000294980">
    <property type="component" value="Unassembled WGS sequence"/>
</dbReference>
<dbReference type="OrthoDB" id="5522233at2"/>
<protein>
    <recommendedName>
        <fullName evidence="4">Big-1 domain-containing protein</fullName>
    </recommendedName>
</protein>
<accession>A0A4R2KT86</accession>
<keyword evidence="3" id="KW-1185">Reference proteome</keyword>
<gene>
    <name evidence="2" type="ORF">EV688_106168</name>
</gene>
<organism evidence="2 3">
    <name type="scientific">Chromatocurvus halotolerans</name>
    <dbReference type="NCBI Taxonomy" id="1132028"/>
    <lineage>
        <taxon>Bacteria</taxon>
        <taxon>Pseudomonadati</taxon>
        <taxon>Pseudomonadota</taxon>
        <taxon>Gammaproteobacteria</taxon>
        <taxon>Cellvibrionales</taxon>
        <taxon>Halieaceae</taxon>
        <taxon>Chromatocurvus</taxon>
    </lineage>
</organism>
<feature type="signal peptide" evidence="1">
    <location>
        <begin position="1"/>
        <end position="22"/>
    </location>
</feature>
<dbReference type="PROSITE" id="PS51257">
    <property type="entry name" value="PROKAR_LIPOPROTEIN"/>
    <property type="match status" value="1"/>
</dbReference>
<name>A0A4R2KT86_9GAMM</name>
<sequence length="808" mass="83995">MSHRVAFFASRFAAAAILFALAACGGGGSGGGGFIPGEPGADLLNYRMSTAVIDQDDNPTSLVTSTRPVTLEVTVLEDTRAGAPASGVLVTAQAQFVEILPANGQARTDSDGIARFEIQAGATLGADTVTVTAEAPRGPVSVDTVVDVQAAGLSIGYFEGNSFINGEIGLSAENLPFRGSSVLTVTIVDEQGEAVSTVEEVRFRSVCSNAGRATFREFDDEGSGSSSLTVEAPNGLASVEYRAGSCEAEDVITARLLGNGREATANVTIADRDANFIGFIRSEPSEGEEGSDRTIIAIKGTGGPGRTEIATVTFEVLEESVALGEDEPGPGDPAYLNNPARRPLSGIPVSFELTSSLGDTTLLNTSAVSDADGLVSVELRSGNVATSTRIVASFEAQSSNGTLRPQSVLSNQIVIGTGLPDQNSISLSTEFFNVPRAADVDGVEVAITVRMADKFNNPVADGTSAIFTTEYGAIDSSCLTGQSNGARYQRLRDTEAPLRGTCTVLWISQAPRLPTFNSDRVQTIADDGSFSCGVLNSTFGGPCPQDLGAIRGLRSTVLVTAEGEEFFVDANGNGLYDRGEAFENLPEAFLDHNEDGVYTPTEGPKCGSPSTAENCRLAGAEEEFIDANGDGVYSLNVDPNTGEGVYNGSLCPAQGDGIYCSRDLVNVRADLVLTLSSSPNNLFTRLVRRSGGTGSTVSTARNGNSYDLHIADFYNNAPGAGTTIEFETTGDCGILPEEPVIVPNRGGARGAFTTSFLVQFTGGEEAPDPNNPDQTITVFENGQILVTATDPDSDNGVIIASFGCQAGS</sequence>
<comment type="caution">
    <text evidence="2">The sequence shown here is derived from an EMBL/GenBank/DDBJ whole genome shotgun (WGS) entry which is preliminary data.</text>
</comment>
<feature type="chain" id="PRO_5020914602" description="Big-1 domain-containing protein" evidence="1">
    <location>
        <begin position="23"/>
        <end position="808"/>
    </location>
</feature>
<evidence type="ECO:0000313" key="3">
    <source>
        <dbReference type="Proteomes" id="UP000294980"/>
    </source>
</evidence>
<keyword evidence="1" id="KW-0732">Signal</keyword>
<dbReference type="InterPro" id="IPR008964">
    <property type="entry name" value="Invasin/intimin_cell_adhesion"/>
</dbReference>
<dbReference type="InterPro" id="IPR013783">
    <property type="entry name" value="Ig-like_fold"/>
</dbReference>
<dbReference type="EMBL" id="SLWX01000006">
    <property type="protein sequence ID" value="TCO75977.1"/>
    <property type="molecule type" value="Genomic_DNA"/>
</dbReference>
<evidence type="ECO:0008006" key="4">
    <source>
        <dbReference type="Google" id="ProtNLM"/>
    </source>
</evidence>
<dbReference type="Gene3D" id="2.60.40.10">
    <property type="entry name" value="Immunoglobulins"/>
    <property type="match status" value="2"/>
</dbReference>
<evidence type="ECO:0000313" key="2">
    <source>
        <dbReference type="EMBL" id="TCO75977.1"/>
    </source>
</evidence>
<dbReference type="RefSeq" id="WP_117315819.1">
    <property type="nucleotide sequence ID" value="NZ_QQSW01000005.1"/>
</dbReference>
<evidence type="ECO:0000256" key="1">
    <source>
        <dbReference type="SAM" id="SignalP"/>
    </source>
</evidence>
<proteinExistence type="predicted"/>
<dbReference type="AlphaFoldDB" id="A0A4R2KT86"/>
<dbReference type="SUPFAM" id="SSF49373">
    <property type="entry name" value="Invasin/intimin cell-adhesion fragments"/>
    <property type="match status" value="2"/>
</dbReference>
<reference evidence="2 3" key="1">
    <citation type="submission" date="2019-03" db="EMBL/GenBank/DDBJ databases">
        <title>Genomic Encyclopedia of Type Strains, Phase IV (KMG-IV): sequencing the most valuable type-strain genomes for metagenomic binning, comparative biology and taxonomic classification.</title>
        <authorList>
            <person name="Goeker M."/>
        </authorList>
    </citation>
    <scope>NUCLEOTIDE SEQUENCE [LARGE SCALE GENOMIC DNA]</scope>
    <source>
        <strain evidence="2 3">DSM 23344</strain>
    </source>
</reference>